<reference evidence="1 2" key="1">
    <citation type="submission" date="2023-08" db="EMBL/GenBank/DDBJ databases">
        <title>Alcaligenaceae gen. nov., a novel taxon isolated from the sludge of Yixing Pesticide Factory.</title>
        <authorList>
            <person name="Ruan L."/>
        </authorList>
    </citation>
    <scope>NUCLEOTIDE SEQUENCE [LARGE SCALE GENOMIC DNA]</scope>
    <source>
        <strain evidence="1 2">LG-2</strain>
    </source>
</reference>
<protein>
    <recommendedName>
        <fullName evidence="3">IS5/IS1182 family transposase</fullName>
    </recommendedName>
</protein>
<proteinExistence type="predicted"/>
<accession>A0ABU1DA45</accession>
<evidence type="ECO:0000313" key="2">
    <source>
        <dbReference type="Proteomes" id="UP001232156"/>
    </source>
</evidence>
<comment type="caution">
    <text evidence="1">The sequence shown here is derived from an EMBL/GenBank/DDBJ whole genome shotgun (WGS) entry which is preliminary data.</text>
</comment>
<dbReference type="PANTHER" id="PTHR33803:SF3">
    <property type="entry name" value="BLL1974 PROTEIN"/>
    <property type="match status" value="1"/>
</dbReference>
<dbReference type="PANTHER" id="PTHR33803">
    <property type="entry name" value="IS1478 TRANSPOSASE"/>
    <property type="match status" value="1"/>
</dbReference>
<gene>
    <name evidence="1" type="ORF">Q8947_15325</name>
</gene>
<evidence type="ECO:0000313" key="1">
    <source>
        <dbReference type="EMBL" id="MDR4127329.1"/>
    </source>
</evidence>
<dbReference type="Proteomes" id="UP001232156">
    <property type="component" value="Unassembled WGS sequence"/>
</dbReference>
<organism evidence="1 2">
    <name type="scientific">Yanghanlia caeni</name>
    <dbReference type="NCBI Taxonomy" id="3064283"/>
    <lineage>
        <taxon>Bacteria</taxon>
        <taxon>Pseudomonadati</taxon>
        <taxon>Pseudomonadota</taxon>
        <taxon>Betaproteobacteria</taxon>
        <taxon>Burkholderiales</taxon>
        <taxon>Alcaligenaceae</taxon>
        <taxon>Yanghanlia</taxon>
    </lineage>
</organism>
<keyword evidence="2" id="KW-1185">Reference proteome</keyword>
<name>A0ABU1DA45_9BURK</name>
<dbReference type="EMBL" id="JAUZQE010000124">
    <property type="protein sequence ID" value="MDR4127329.1"/>
    <property type="molecule type" value="Genomic_DNA"/>
</dbReference>
<feature type="non-terminal residue" evidence="1">
    <location>
        <position position="1"/>
    </location>
</feature>
<sequence>EPIIGHLKADHRMDRCHLKGEYGDRRHAVLCAAGYNIKWLLRMIAKKGVPFLRALFLRLAKGTIPRRFWLALAARRPVERLNDSLGVRKLWLLAA</sequence>
<evidence type="ECO:0008006" key="3">
    <source>
        <dbReference type="Google" id="ProtNLM"/>
    </source>
</evidence>